<accession>A0ABT2IKE9</accession>
<evidence type="ECO:0000313" key="2">
    <source>
        <dbReference type="Proteomes" id="UP001142057"/>
    </source>
</evidence>
<dbReference type="EMBL" id="JANZQH010000008">
    <property type="protein sequence ID" value="MCT2409135.1"/>
    <property type="molecule type" value="Genomic_DNA"/>
</dbReference>
<evidence type="ECO:0008006" key="3">
    <source>
        <dbReference type="Google" id="ProtNLM"/>
    </source>
</evidence>
<dbReference type="Proteomes" id="UP001142057">
    <property type="component" value="Unassembled WGS sequence"/>
</dbReference>
<organism evidence="1 2">
    <name type="scientific">Chryseobacterium pyrolae</name>
    <dbReference type="NCBI Taxonomy" id="2987481"/>
    <lineage>
        <taxon>Bacteria</taxon>
        <taxon>Pseudomonadati</taxon>
        <taxon>Bacteroidota</taxon>
        <taxon>Flavobacteriia</taxon>
        <taxon>Flavobacteriales</taxon>
        <taxon>Weeksellaceae</taxon>
        <taxon>Chryseobacterium group</taxon>
        <taxon>Chryseobacterium</taxon>
    </lineage>
</organism>
<reference evidence="1" key="1">
    <citation type="submission" date="2022-08" db="EMBL/GenBank/DDBJ databases">
        <title>Chryseobacterium antibioticum,isolated from the rhizosphere soil of Pyrola in Tibet.</title>
        <authorList>
            <person name="Kan Y."/>
        </authorList>
    </citation>
    <scope>NUCLEOTIDE SEQUENCE</scope>
    <source>
        <strain evidence="1">Pc2-12</strain>
    </source>
</reference>
<sequence length="357" mass="42258">MIQKEQDINMAKCMMHSKHKLISFLTCILICSMMIAVKAQEISFYTVYPFEEEDYFTKTVFPFNPAFIKKTKVKSIALENNEKTGTKYLYNFNPNGSMESMTTIRYHKEETDTAFYTRYYYNAQGLIDKKARIDYRDGIVKISSYQYDKNNRIDRIRIFSLNSQMPNRLQSSDWLGEPVPGADKIILRGSLPDESLLKKMTSENQFSSWQYRYYTDQKFEAEERTEYFNFKKNNDNPDPCHQKKTYYYLSGLPVGLFLHNGCAAKKIPSEQYRFKDGLLSEITDAPASLEPKTERYTYDKNKNLVLMEDLWNGQKVSELEMIYDKKGFLTSIQRKSDTMDMVQYFQDRTLWLTYTFY</sequence>
<protein>
    <recommendedName>
        <fullName evidence="3">YD repeat-containing protein</fullName>
    </recommendedName>
</protein>
<keyword evidence="2" id="KW-1185">Reference proteome</keyword>
<gene>
    <name evidence="1" type="ORF">NZD88_16425</name>
</gene>
<comment type="caution">
    <text evidence="1">The sequence shown here is derived from an EMBL/GenBank/DDBJ whole genome shotgun (WGS) entry which is preliminary data.</text>
</comment>
<proteinExistence type="predicted"/>
<evidence type="ECO:0000313" key="1">
    <source>
        <dbReference type="EMBL" id="MCT2409135.1"/>
    </source>
</evidence>
<dbReference type="RefSeq" id="WP_259830560.1">
    <property type="nucleotide sequence ID" value="NZ_JANZQH010000008.1"/>
</dbReference>
<name>A0ABT2IKE9_9FLAO</name>